<dbReference type="eggNOG" id="COG0702">
    <property type="taxonomic scope" value="Bacteria"/>
</dbReference>
<dbReference type="PANTHER" id="PTHR14097:SF7">
    <property type="entry name" value="OXIDOREDUCTASE HTATIP2"/>
    <property type="match status" value="1"/>
</dbReference>
<feature type="domain" description="NAD(P)-binding" evidence="1">
    <location>
        <begin position="8"/>
        <end position="193"/>
    </location>
</feature>
<sequence length="210" mass="22276">MTRILIAGATGLVGRQALTLALADARVTQVVAPTRRPLEPHPKLLNPVVDFARLAADAPWWAVDGAICALGTTRATAGSAAAFRKVDLDHARAIAGTVRRHGATRFALVSSAGANPRSRFLYLRTKGELEQALRNLAFPALTILRPGFLGGHREEVRTGERVMGALLGALAPVLPRRMRISRSERVAEVLVEAAVAGAPGVEVLEAGEFV</sequence>
<dbReference type="Pfam" id="PF13460">
    <property type="entry name" value="NAD_binding_10"/>
    <property type="match status" value="1"/>
</dbReference>
<evidence type="ECO:0000313" key="2">
    <source>
        <dbReference type="EMBL" id="AHE53067.1"/>
    </source>
</evidence>
<dbReference type="HOGENOM" id="CLU_071330_2_1_5"/>
<dbReference type="Gene3D" id="3.40.50.720">
    <property type="entry name" value="NAD(P)-binding Rossmann-like Domain"/>
    <property type="match status" value="1"/>
</dbReference>
<dbReference type="InterPro" id="IPR036291">
    <property type="entry name" value="NAD(P)-bd_dom_sf"/>
</dbReference>
<keyword evidence="3" id="KW-1185">Reference proteome</keyword>
<evidence type="ECO:0000259" key="1">
    <source>
        <dbReference type="Pfam" id="PF13460"/>
    </source>
</evidence>
<dbReference type="InterPro" id="IPR016040">
    <property type="entry name" value="NAD(P)-bd_dom"/>
</dbReference>
<evidence type="ECO:0000313" key="3">
    <source>
        <dbReference type="Proteomes" id="UP000018851"/>
    </source>
</evidence>
<dbReference type="RefSeq" id="WP_025291341.1">
    <property type="nucleotide sequence ID" value="NZ_CP006644.1"/>
</dbReference>
<dbReference type="SUPFAM" id="SSF51735">
    <property type="entry name" value="NAD(P)-binding Rossmann-fold domains"/>
    <property type="match status" value="1"/>
</dbReference>
<gene>
    <name evidence="2" type="ORF">NX02_06685</name>
</gene>
<dbReference type="PATRIC" id="fig|1123269.5.peg.1295"/>
<protein>
    <recommendedName>
        <fullName evidence="1">NAD(P)-binding domain-containing protein</fullName>
    </recommendedName>
</protein>
<reference evidence="2 3" key="1">
    <citation type="submission" date="2013-07" db="EMBL/GenBank/DDBJ databases">
        <title>Completed genome of Sphingomonas sanxanigenens NX02.</title>
        <authorList>
            <person name="Ma T."/>
            <person name="Huang H."/>
            <person name="Wu M."/>
            <person name="Li X."/>
            <person name="Li G."/>
        </authorList>
    </citation>
    <scope>NUCLEOTIDE SEQUENCE [LARGE SCALE GENOMIC DNA]</scope>
    <source>
        <strain evidence="2 3">NX02</strain>
    </source>
</reference>
<dbReference type="KEGG" id="ssan:NX02_06685"/>
<proteinExistence type="predicted"/>
<name>W0A9B5_9SPHN</name>
<dbReference type="AlphaFoldDB" id="W0A9B5"/>
<dbReference type="PANTHER" id="PTHR14097">
    <property type="entry name" value="OXIDOREDUCTASE HTATIP2"/>
    <property type="match status" value="1"/>
</dbReference>
<dbReference type="STRING" id="1123269.NX02_06685"/>
<organism evidence="2 3">
    <name type="scientific">Sphingomonas sanxanigenens DSM 19645 = NX02</name>
    <dbReference type="NCBI Taxonomy" id="1123269"/>
    <lineage>
        <taxon>Bacteria</taxon>
        <taxon>Pseudomonadati</taxon>
        <taxon>Pseudomonadota</taxon>
        <taxon>Alphaproteobacteria</taxon>
        <taxon>Sphingomonadales</taxon>
        <taxon>Sphingomonadaceae</taxon>
        <taxon>Sphingomonas</taxon>
    </lineage>
</organism>
<dbReference type="EMBL" id="CP006644">
    <property type="protein sequence ID" value="AHE53067.1"/>
    <property type="molecule type" value="Genomic_DNA"/>
</dbReference>
<dbReference type="Proteomes" id="UP000018851">
    <property type="component" value="Chromosome"/>
</dbReference>
<dbReference type="OrthoDB" id="9798632at2"/>
<accession>W0A9B5</accession>